<gene>
    <name evidence="1" type="ORF">LCGC14_0842550</name>
</gene>
<proteinExistence type="predicted"/>
<name>A0A0F9PXV6_9ZZZZ</name>
<dbReference type="EMBL" id="LAZR01002475">
    <property type="protein sequence ID" value="KKN29587.1"/>
    <property type="molecule type" value="Genomic_DNA"/>
</dbReference>
<reference evidence="1" key="1">
    <citation type="journal article" date="2015" name="Nature">
        <title>Complex archaea that bridge the gap between prokaryotes and eukaryotes.</title>
        <authorList>
            <person name="Spang A."/>
            <person name="Saw J.H."/>
            <person name="Jorgensen S.L."/>
            <person name="Zaremba-Niedzwiedzka K."/>
            <person name="Martijn J."/>
            <person name="Lind A.E."/>
            <person name="van Eijk R."/>
            <person name="Schleper C."/>
            <person name="Guy L."/>
            <person name="Ettema T.J."/>
        </authorList>
    </citation>
    <scope>NUCLEOTIDE SEQUENCE</scope>
</reference>
<dbReference type="AlphaFoldDB" id="A0A0F9PXV6"/>
<organism evidence="1">
    <name type="scientific">marine sediment metagenome</name>
    <dbReference type="NCBI Taxonomy" id="412755"/>
    <lineage>
        <taxon>unclassified sequences</taxon>
        <taxon>metagenomes</taxon>
        <taxon>ecological metagenomes</taxon>
    </lineage>
</organism>
<accession>A0A0F9PXV6</accession>
<comment type="caution">
    <text evidence="1">The sequence shown here is derived from an EMBL/GenBank/DDBJ whole genome shotgun (WGS) entry which is preliminary data.</text>
</comment>
<evidence type="ECO:0000313" key="1">
    <source>
        <dbReference type="EMBL" id="KKN29587.1"/>
    </source>
</evidence>
<protein>
    <submittedName>
        <fullName evidence="1">Uncharacterized protein</fullName>
    </submittedName>
</protein>
<sequence>MNQNTDKLPDDAKDIIQAIFDYHVPAAFGISPDAIEVKLDNPVFNLLEGNGTVHYHALGNTENYLHHCKNNEWAIIFDGSQIGNAENGKKLINSGKDVIIS</sequence>